<accession>A0ABS6NQ37</accession>
<keyword evidence="3" id="KW-0805">Transcription regulation</keyword>
<dbReference type="PROSITE" id="PS50045">
    <property type="entry name" value="SIGMA54_INTERACT_4"/>
    <property type="match status" value="1"/>
</dbReference>
<evidence type="ECO:0000259" key="6">
    <source>
        <dbReference type="PROSITE" id="PS50045"/>
    </source>
</evidence>
<evidence type="ECO:0000313" key="7">
    <source>
        <dbReference type="EMBL" id="MBV4397741.1"/>
    </source>
</evidence>
<dbReference type="Pfam" id="PF00158">
    <property type="entry name" value="Sigma54_activat"/>
    <property type="match status" value="1"/>
</dbReference>
<dbReference type="InterPro" id="IPR025662">
    <property type="entry name" value="Sigma_54_int_dom_ATP-bd_1"/>
</dbReference>
<dbReference type="InterPro" id="IPR002197">
    <property type="entry name" value="HTH_Fis"/>
</dbReference>
<protein>
    <submittedName>
        <fullName evidence="7">Sigma-54 dependent transcriptional regulator</fullName>
    </submittedName>
</protein>
<dbReference type="Pfam" id="PF02954">
    <property type="entry name" value="HTH_8"/>
    <property type="match status" value="1"/>
</dbReference>
<dbReference type="SMART" id="SM00382">
    <property type="entry name" value="AAA"/>
    <property type="match status" value="1"/>
</dbReference>
<dbReference type="InterPro" id="IPR003593">
    <property type="entry name" value="AAA+_ATPase"/>
</dbReference>
<sequence>MSNPTPVNEIIGNHPSMVELKNLITKVARSKVSTVLIYGETGTGKGLVARTLHEQSSRASHLFTEINCAAIPGNLLESELFGHERGSFTGAVDKKMGLLEVSNGGTVFLDEIRELDPIMQAKILTLLDSRRFRRIGSVQEQSTDLRFIAATNKILLNEVSAGKFRDDLYYRLQVVSINIPPLRERGDDVFVLVDRFLKKYNALHDAHFTEISTAVKEIFQQYRWPGNVRELGNLLERICILEEGEVITEKHLPSRIIREANGQSAMIPDNTAGSTGHDDALSASDYFEQTARFQKSLILQALKRSAGNQTLAASILGISRHALRHQLSRLGITP</sequence>
<keyword evidence="5" id="KW-0804">Transcription</keyword>
<dbReference type="InterPro" id="IPR025944">
    <property type="entry name" value="Sigma_54_int_dom_CS"/>
</dbReference>
<keyword evidence="1" id="KW-0547">Nucleotide-binding</keyword>
<dbReference type="InterPro" id="IPR025943">
    <property type="entry name" value="Sigma_54_int_dom_ATP-bd_2"/>
</dbReference>
<dbReference type="EMBL" id="JAHSPR010000008">
    <property type="protein sequence ID" value="MBV4397741.1"/>
    <property type="molecule type" value="Genomic_DNA"/>
</dbReference>
<dbReference type="PROSITE" id="PS00688">
    <property type="entry name" value="SIGMA54_INTERACT_3"/>
    <property type="match status" value="1"/>
</dbReference>
<comment type="caution">
    <text evidence="7">The sequence shown here is derived from an EMBL/GenBank/DDBJ whole genome shotgun (WGS) entry which is preliminary data.</text>
</comment>
<evidence type="ECO:0000313" key="8">
    <source>
        <dbReference type="Proteomes" id="UP000722165"/>
    </source>
</evidence>
<reference evidence="7 8" key="1">
    <citation type="submission" date="2021-06" db="EMBL/GenBank/DDBJ databases">
        <authorList>
            <person name="Lu T."/>
            <person name="Wang Q."/>
            <person name="Han X."/>
        </authorList>
    </citation>
    <scope>NUCLEOTIDE SEQUENCE [LARGE SCALE GENOMIC DNA]</scope>
    <source>
        <strain evidence="7 8">LAM0050</strain>
    </source>
</reference>
<dbReference type="PROSITE" id="PS00676">
    <property type="entry name" value="SIGMA54_INTERACT_2"/>
    <property type="match status" value="1"/>
</dbReference>
<proteinExistence type="predicted"/>
<dbReference type="Pfam" id="PF25601">
    <property type="entry name" value="AAA_lid_14"/>
    <property type="match status" value="1"/>
</dbReference>
<name>A0ABS6NQ37_9BURK</name>
<dbReference type="InterPro" id="IPR002078">
    <property type="entry name" value="Sigma_54_int"/>
</dbReference>
<dbReference type="Proteomes" id="UP000722165">
    <property type="component" value="Unassembled WGS sequence"/>
</dbReference>
<evidence type="ECO:0000256" key="2">
    <source>
        <dbReference type="ARBA" id="ARBA00022840"/>
    </source>
</evidence>
<organism evidence="7 8">
    <name type="scientific">Advenella alkanexedens</name>
    <dbReference type="NCBI Taxonomy" id="1481665"/>
    <lineage>
        <taxon>Bacteria</taxon>
        <taxon>Pseudomonadati</taxon>
        <taxon>Pseudomonadota</taxon>
        <taxon>Betaproteobacteria</taxon>
        <taxon>Burkholderiales</taxon>
        <taxon>Alcaligenaceae</taxon>
    </lineage>
</organism>
<keyword evidence="8" id="KW-1185">Reference proteome</keyword>
<gene>
    <name evidence="7" type="ORF">KU392_10835</name>
</gene>
<dbReference type="PANTHER" id="PTHR32071:SF113">
    <property type="entry name" value="ALGINATE BIOSYNTHESIS TRANSCRIPTIONAL REGULATORY PROTEIN ALGB"/>
    <property type="match status" value="1"/>
</dbReference>
<evidence type="ECO:0000256" key="4">
    <source>
        <dbReference type="ARBA" id="ARBA00023125"/>
    </source>
</evidence>
<dbReference type="RefSeq" id="WP_217735305.1">
    <property type="nucleotide sequence ID" value="NZ_JAHSPR010000008.1"/>
</dbReference>
<evidence type="ECO:0000256" key="3">
    <source>
        <dbReference type="ARBA" id="ARBA00023015"/>
    </source>
</evidence>
<evidence type="ECO:0000256" key="5">
    <source>
        <dbReference type="ARBA" id="ARBA00023163"/>
    </source>
</evidence>
<dbReference type="InterPro" id="IPR058031">
    <property type="entry name" value="AAA_lid_NorR"/>
</dbReference>
<keyword evidence="2" id="KW-0067">ATP-binding</keyword>
<feature type="domain" description="Sigma-54 factor interaction" evidence="6">
    <location>
        <begin position="10"/>
        <end position="240"/>
    </location>
</feature>
<dbReference type="CDD" id="cd00009">
    <property type="entry name" value="AAA"/>
    <property type="match status" value="1"/>
</dbReference>
<evidence type="ECO:0000256" key="1">
    <source>
        <dbReference type="ARBA" id="ARBA00022741"/>
    </source>
</evidence>
<dbReference type="PANTHER" id="PTHR32071">
    <property type="entry name" value="TRANSCRIPTIONAL REGULATORY PROTEIN"/>
    <property type="match status" value="1"/>
</dbReference>
<keyword evidence="4" id="KW-0238">DNA-binding</keyword>
<dbReference type="PROSITE" id="PS00675">
    <property type="entry name" value="SIGMA54_INTERACT_1"/>
    <property type="match status" value="1"/>
</dbReference>